<organism evidence="2 3">
    <name type="scientific">Pseudomonas kairouanensis</name>
    <dbReference type="NCBI Taxonomy" id="2293832"/>
    <lineage>
        <taxon>Bacteria</taxon>
        <taxon>Pseudomonadati</taxon>
        <taxon>Pseudomonadota</taxon>
        <taxon>Gammaproteobacteria</taxon>
        <taxon>Pseudomonadales</taxon>
        <taxon>Pseudomonadaceae</taxon>
        <taxon>Pseudomonas</taxon>
    </lineage>
</organism>
<dbReference type="InterPro" id="IPR007893">
    <property type="entry name" value="Spore_coat_U/FanG"/>
</dbReference>
<comment type="caution">
    <text evidence="2">The sequence shown here is derived from an EMBL/GenBank/DDBJ whole genome shotgun (WGS) entry which is preliminary data.</text>
</comment>
<evidence type="ECO:0000313" key="2">
    <source>
        <dbReference type="EMBL" id="TFY90350.1"/>
    </source>
</evidence>
<dbReference type="OrthoDB" id="8901110at2"/>
<dbReference type="PANTHER" id="PTHR37089">
    <property type="entry name" value="PROTEIN U-RELATED"/>
    <property type="match status" value="1"/>
</dbReference>
<dbReference type="AlphaFoldDB" id="A0A4Z0AV86"/>
<evidence type="ECO:0000313" key="3">
    <source>
        <dbReference type="Proteomes" id="UP000297391"/>
    </source>
</evidence>
<dbReference type="Pfam" id="PF05229">
    <property type="entry name" value="SCPU"/>
    <property type="match status" value="2"/>
</dbReference>
<feature type="domain" description="Spore coat protein U/FanG" evidence="1">
    <location>
        <begin position="167"/>
        <end position="309"/>
    </location>
</feature>
<protein>
    <submittedName>
        <fullName evidence="2">Spore coat U domain-containing protein</fullName>
    </submittedName>
</protein>
<name>A0A4Z0AV86_9PSED</name>
<dbReference type="EMBL" id="QUZU01000008">
    <property type="protein sequence ID" value="TFY90350.1"/>
    <property type="molecule type" value="Genomic_DNA"/>
</dbReference>
<dbReference type="SMART" id="SM00972">
    <property type="entry name" value="SCPU"/>
    <property type="match status" value="2"/>
</dbReference>
<dbReference type="RefSeq" id="WP_135288967.1">
    <property type="nucleotide sequence ID" value="NZ_QUZU01000008.1"/>
</dbReference>
<dbReference type="Proteomes" id="UP000297391">
    <property type="component" value="Unassembled WGS sequence"/>
</dbReference>
<proteinExistence type="predicted"/>
<gene>
    <name evidence="2" type="ORF">DYL59_09250</name>
</gene>
<accession>A0A4Z0AV86</accession>
<dbReference type="InterPro" id="IPR053167">
    <property type="entry name" value="Spore_coat_component"/>
</dbReference>
<sequence length="314" mass="31959">MSSQALAVCGVAATAPAGFGSVSSVTVNTTSQGSSTLNGGLSCGQSLIALGTSDHFYLTISSLTAGMVGPTGDVIRYTVYGNNTSSYPIARNTLFDFGPNGLATAAGLLTGPGNKSLPLYLGSITGSNVAAGVYTEVLNLAWSWDYCVGLGVGTLCVLRDKNLTPQTRTLTVTMTVTNDCQITAPAISFGSAPVISGFATVTGQASVSCTKGSTYTVGMSDGQNAVGVGGRRRMISGSNYLAYDIFKSAGTTRWGSVGAARRDSSTAEINPGNGLGTGTGVGSQVYNYNARIYSDQTTPPAGTYIDNVVLDVGF</sequence>
<reference evidence="2 3" key="1">
    <citation type="journal article" date="2019" name="Syst. Appl. Microbiol.">
        <title>New species of pathogenic Pseudomonas isolated from citrus in Tunisia: Proposal of Pseudomonas kairouanensis sp. nov. and Pseudomonas nabeulensis sp. nov.</title>
        <authorList>
            <person name="Oueslati M."/>
            <person name="Mulet M."/>
            <person name="Gomila M."/>
            <person name="Berge O."/>
            <person name="Hajlaoui M.R."/>
            <person name="Lalucat J."/>
            <person name="Sadfi-Zouaoui N."/>
            <person name="Garcia-Valdes E."/>
        </authorList>
    </citation>
    <scope>NUCLEOTIDE SEQUENCE [LARGE SCALE GENOMIC DNA]</scope>
    <source>
        <strain evidence="2 3">KC12</strain>
    </source>
</reference>
<keyword evidence="3" id="KW-1185">Reference proteome</keyword>
<dbReference type="PANTHER" id="PTHR37089:SF1">
    <property type="entry name" value="MEMBRANE PROTEIN"/>
    <property type="match status" value="1"/>
</dbReference>
<evidence type="ECO:0000259" key="1">
    <source>
        <dbReference type="Pfam" id="PF05229"/>
    </source>
</evidence>
<feature type="domain" description="Spore coat protein U/FanG" evidence="1">
    <location>
        <begin position="3"/>
        <end position="139"/>
    </location>
</feature>